<reference evidence="1" key="1">
    <citation type="journal article" date="2014" name="Front. Microbiol.">
        <title>High frequency of phylogenetically diverse reductive dehalogenase-homologous genes in deep subseafloor sedimentary metagenomes.</title>
        <authorList>
            <person name="Kawai M."/>
            <person name="Futagami T."/>
            <person name="Toyoda A."/>
            <person name="Takaki Y."/>
            <person name="Nishi S."/>
            <person name="Hori S."/>
            <person name="Arai W."/>
            <person name="Tsubouchi T."/>
            <person name="Morono Y."/>
            <person name="Uchiyama I."/>
            <person name="Ito T."/>
            <person name="Fujiyama A."/>
            <person name="Inagaki F."/>
            <person name="Takami H."/>
        </authorList>
    </citation>
    <scope>NUCLEOTIDE SEQUENCE</scope>
    <source>
        <strain evidence="1">Expedition CK06-06</strain>
    </source>
</reference>
<comment type="caution">
    <text evidence="1">The sequence shown here is derived from an EMBL/GenBank/DDBJ whole genome shotgun (WGS) entry which is preliminary data.</text>
</comment>
<protein>
    <recommendedName>
        <fullName evidence="2">Extradiol ring-cleavage dioxygenase LigAB LigA subunit domain-containing protein</fullName>
    </recommendedName>
</protein>
<dbReference type="NCBIfam" id="NF038399">
    <property type="entry name" value="NH_RiPP_Os17"/>
    <property type="match status" value="1"/>
</dbReference>
<gene>
    <name evidence="1" type="ORF">S01H4_40689</name>
</gene>
<evidence type="ECO:0008006" key="2">
    <source>
        <dbReference type="Google" id="ProtNLM"/>
    </source>
</evidence>
<organism evidence="1">
    <name type="scientific">marine sediment metagenome</name>
    <dbReference type="NCBI Taxonomy" id="412755"/>
    <lineage>
        <taxon>unclassified sequences</taxon>
        <taxon>metagenomes</taxon>
        <taxon>ecological metagenomes</taxon>
    </lineage>
</organism>
<dbReference type="EMBL" id="BART01022191">
    <property type="protein sequence ID" value="GAG93325.1"/>
    <property type="molecule type" value="Genomic_DNA"/>
</dbReference>
<name>X1BE76_9ZZZZ</name>
<sequence length="94" mass="10697">MTKVVEVTRGKVSGEVVSGREELLAVLKRAATEPEFLARLAQNPHRALKEYYTLTAEERAALASGDIRKIEAWVGKLDKELATWLWCRLSQEKW</sequence>
<proteinExistence type="predicted"/>
<dbReference type="AlphaFoldDB" id="X1BE76"/>
<evidence type="ECO:0000313" key="1">
    <source>
        <dbReference type="EMBL" id="GAG93325.1"/>
    </source>
</evidence>
<accession>X1BE76</accession>